<dbReference type="Proteomes" id="UP000251314">
    <property type="component" value="Unassembled WGS sequence"/>
</dbReference>
<accession>A0A329RFT5</accession>
<sequence length="39" mass="4183">MPGLNAKLDGVHQDLKMSVGGIRSSLEAIESEANKWRSG</sequence>
<evidence type="ECO:0000313" key="1">
    <source>
        <dbReference type="EMBL" id="RAW22138.1"/>
    </source>
</evidence>
<keyword evidence="2" id="KW-1185">Reference proteome</keyword>
<gene>
    <name evidence="1" type="ORF">PC110_g21423</name>
</gene>
<comment type="caution">
    <text evidence="1">The sequence shown here is derived from an EMBL/GenBank/DDBJ whole genome shotgun (WGS) entry which is preliminary data.</text>
</comment>
<name>A0A329RFT5_9STRA</name>
<dbReference type="EMBL" id="MJFZ01001414">
    <property type="protein sequence ID" value="RAW22138.1"/>
    <property type="molecule type" value="Genomic_DNA"/>
</dbReference>
<dbReference type="AlphaFoldDB" id="A0A329RFT5"/>
<organism evidence="1 2">
    <name type="scientific">Phytophthora cactorum</name>
    <dbReference type="NCBI Taxonomy" id="29920"/>
    <lineage>
        <taxon>Eukaryota</taxon>
        <taxon>Sar</taxon>
        <taxon>Stramenopiles</taxon>
        <taxon>Oomycota</taxon>
        <taxon>Peronosporomycetes</taxon>
        <taxon>Peronosporales</taxon>
        <taxon>Peronosporaceae</taxon>
        <taxon>Phytophthora</taxon>
    </lineage>
</organism>
<proteinExistence type="predicted"/>
<reference evidence="1 2" key="1">
    <citation type="submission" date="2018-01" db="EMBL/GenBank/DDBJ databases">
        <title>Draft genome of the strawberry crown rot pathogen Phytophthora cactorum.</title>
        <authorList>
            <person name="Armitage A.D."/>
            <person name="Lysoe E."/>
            <person name="Nellist C.F."/>
            <person name="Harrison R.J."/>
            <person name="Brurberg M.B."/>
        </authorList>
    </citation>
    <scope>NUCLEOTIDE SEQUENCE [LARGE SCALE GENOMIC DNA]</scope>
    <source>
        <strain evidence="1 2">10300</strain>
    </source>
</reference>
<dbReference type="VEuPathDB" id="FungiDB:PC110_g21423"/>
<evidence type="ECO:0000313" key="2">
    <source>
        <dbReference type="Proteomes" id="UP000251314"/>
    </source>
</evidence>
<protein>
    <submittedName>
        <fullName evidence="1">Uncharacterized protein</fullName>
    </submittedName>
</protein>